<dbReference type="Pfam" id="PF00656">
    <property type="entry name" value="Peptidase_C14"/>
    <property type="match status" value="1"/>
</dbReference>
<organism evidence="5 6">
    <name type="scientific">Hydnomerulius pinastri MD-312</name>
    <dbReference type="NCBI Taxonomy" id="994086"/>
    <lineage>
        <taxon>Eukaryota</taxon>
        <taxon>Fungi</taxon>
        <taxon>Dikarya</taxon>
        <taxon>Basidiomycota</taxon>
        <taxon>Agaricomycotina</taxon>
        <taxon>Agaricomycetes</taxon>
        <taxon>Agaricomycetidae</taxon>
        <taxon>Boletales</taxon>
        <taxon>Boletales incertae sedis</taxon>
        <taxon>Leucogyrophana</taxon>
    </lineage>
</organism>
<protein>
    <recommendedName>
        <fullName evidence="4">Peptidase C14 caspase domain-containing protein</fullName>
    </recommendedName>
</protein>
<keyword evidence="2" id="KW-0053">Apoptosis</keyword>
<dbReference type="GO" id="GO:0006915">
    <property type="term" value="P:apoptotic process"/>
    <property type="evidence" value="ECO:0007669"/>
    <property type="project" value="UniProtKB-KW"/>
</dbReference>
<evidence type="ECO:0000256" key="3">
    <source>
        <dbReference type="ARBA" id="ARBA00022807"/>
    </source>
</evidence>
<dbReference type="PANTHER" id="PTHR48104">
    <property type="entry name" value="METACASPASE-4"/>
    <property type="match status" value="1"/>
</dbReference>
<evidence type="ECO:0000259" key="4">
    <source>
        <dbReference type="Pfam" id="PF00656"/>
    </source>
</evidence>
<evidence type="ECO:0000313" key="6">
    <source>
        <dbReference type="Proteomes" id="UP000053820"/>
    </source>
</evidence>
<evidence type="ECO:0000256" key="1">
    <source>
        <dbReference type="ARBA" id="ARBA00009005"/>
    </source>
</evidence>
<dbReference type="PANTHER" id="PTHR48104:SF30">
    <property type="entry name" value="METACASPASE-1"/>
    <property type="match status" value="1"/>
</dbReference>
<proteinExistence type="inferred from homology"/>
<dbReference type="InterPro" id="IPR029030">
    <property type="entry name" value="Caspase-like_dom_sf"/>
</dbReference>
<dbReference type="Proteomes" id="UP000053820">
    <property type="component" value="Unassembled WGS sequence"/>
</dbReference>
<dbReference type="GO" id="GO:0005737">
    <property type="term" value="C:cytoplasm"/>
    <property type="evidence" value="ECO:0007669"/>
    <property type="project" value="TreeGrafter"/>
</dbReference>
<dbReference type="EMBL" id="KN840149">
    <property type="protein sequence ID" value="KIJ57731.1"/>
    <property type="molecule type" value="Genomic_DNA"/>
</dbReference>
<name>A0A0C9W5D3_9AGAM</name>
<dbReference type="SUPFAM" id="SSF52129">
    <property type="entry name" value="Caspase-like"/>
    <property type="match status" value="1"/>
</dbReference>
<dbReference type="AlphaFoldDB" id="A0A0C9W5D3"/>
<dbReference type="GO" id="GO:0004197">
    <property type="term" value="F:cysteine-type endopeptidase activity"/>
    <property type="evidence" value="ECO:0007669"/>
    <property type="project" value="InterPro"/>
</dbReference>
<gene>
    <name evidence="5" type="ORF">HYDPIDRAFT_34843</name>
</gene>
<dbReference type="Gene3D" id="3.40.50.12660">
    <property type="match status" value="1"/>
</dbReference>
<keyword evidence="6" id="KW-1185">Reference proteome</keyword>
<dbReference type="InterPro" id="IPR011600">
    <property type="entry name" value="Pept_C14_caspase"/>
</dbReference>
<dbReference type="OrthoDB" id="3223806at2759"/>
<comment type="similarity">
    <text evidence="1">Belongs to the peptidase C14B family.</text>
</comment>
<dbReference type="GO" id="GO:0006508">
    <property type="term" value="P:proteolysis"/>
    <property type="evidence" value="ECO:0007669"/>
    <property type="project" value="InterPro"/>
</dbReference>
<dbReference type="InterPro" id="IPR050452">
    <property type="entry name" value="Metacaspase"/>
</dbReference>
<sequence>MAKNVEGIKPLHKAHKDVDALKDLLLNHYGYKEEDIIVMKDSKGHPPELWPTAKLILRKIDWLVKDASENDQFFFYYSGHGKQTACSHDSEIDGKDEGIYGANGPSIIDNKLKERLVDPLIRGSKLFALFDCCHSETILGI</sequence>
<keyword evidence="3" id="KW-0645">Protease</keyword>
<keyword evidence="3" id="KW-0378">Hydrolase</keyword>
<dbReference type="HOGENOM" id="CLU_1825537_0_0_1"/>
<feature type="domain" description="Peptidase C14 caspase" evidence="4">
    <location>
        <begin position="7"/>
        <end position="135"/>
    </location>
</feature>
<reference evidence="5 6" key="1">
    <citation type="submission" date="2014-04" db="EMBL/GenBank/DDBJ databases">
        <title>Evolutionary Origins and Diversification of the Mycorrhizal Mutualists.</title>
        <authorList>
            <consortium name="DOE Joint Genome Institute"/>
            <consortium name="Mycorrhizal Genomics Consortium"/>
            <person name="Kohler A."/>
            <person name="Kuo A."/>
            <person name="Nagy L.G."/>
            <person name="Floudas D."/>
            <person name="Copeland A."/>
            <person name="Barry K.W."/>
            <person name="Cichocki N."/>
            <person name="Veneault-Fourrey C."/>
            <person name="LaButti K."/>
            <person name="Lindquist E.A."/>
            <person name="Lipzen A."/>
            <person name="Lundell T."/>
            <person name="Morin E."/>
            <person name="Murat C."/>
            <person name="Riley R."/>
            <person name="Ohm R."/>
            <person name="Sun H."/>
            <person name="Tunlid A."/>
            <person name="Henrissat B."/>
            <person name="Grigoriev I.V."/>
            <person name="Hibbett D.S."/>
            <person name="Martin F."/>
        </authorList>
    </citation>
    <scope>NUCLEOTIDE SEQUENCE [LARGE SCALE GENOMIC DNA]</scope>
    <source>
        <strain evidence="5 6">MD-312</strain>
    </source>
</reference>
<accession>A0A0C9W5D3</accession>
<evidence type="ECO:0000256" key="2">
    <source>
        <dbReference type="ARBA" id="ARBA00022703"/>
    </source>
</evidence>
<evidence type="ECO:0000313" key="5">
    <source>
        <dbReference type="EMBL" id="KIJ57731.1"/>
    </source>
</evidence>
<keyword evidence="3" id="KW-0788">Thiol protease</keyword>